<reference evidence="2" key="1">
    <citation type="submission" date="2022-08" db="EMBL/GenBank/DDBJ databases">
        <authorList>
            <person name="Deng Y."/>
            <person name="Han X.-F."/>
            <person name="Zhang Y.-Q."/>
        </authorList>
    </citation>
    <scope>NUCLEOTIDE SEQUENCE</scope>
    <source>
        <strain evidence="2">CPCC 205763</strain>
    </source>
</reference>
<protein>
    <submittedName>
        <fullName evidence="2">Cell wall-binding repeat-containing protein</fullName>
    </submittedName>
</protein>
<keyword evidence="3" id="KW-1185">Reference proteome</keyword>
<evidence type="ECO:0000256" key="1">
    <source>
        <dbReference type="SAM" id="SignalP"/>
    </source>
</evidence>
<keyword evidence="1" id="KW-0732">Signal</keyword>
<proteinExistence type="predicted"/>
<accession>A0ABT2GMX2</accession>
<dbReference type="InterPro" id="IPR007253">
    <property type="entry name" value="Cell_wall-bd_2"/>
</dbReference>
<dbReference type="Proteomes" id="UP001165584">
    <property type="component" value="Unassembled WGS sequence"/>
</dbReference>
<dbReference type="PANTHER" id="PTHR30032">
    <property type="entry name" value="N-ACETYLMURAMOYL-L-ALANINE AMIDASE-RELATED"/>
    <property type="match status" value="1"/>
</dbReference>
<feature type="signal peptide" evidence="1">
    <location>
        <begin position="1"/>
        <end position="35"/>
    </location>
</feature>
<evidence type="ECO:0000313" key="2">
    <source>
        <dbReference type="EMBL" id="MCS5717543.1"/>
    </source>
</evidence>
<name>A0ABT2GMX2_9MICO</name>
<comment type="caution">
    <text evidence="2">The sequence shown here is derived from an EMBL/GenBank/DDBJ whole genome shotgun (WGS) entry which is preliminary data.</text>
</comment>
<dbReference type="PANTHER" id="PTHR30032:SF8">
    <property type="entry name" value="GERMINATION-SPECIFIC N-ACETYLMURAMOYL-L-ALANINE AMIDASE"/>
    <property type="match status" value="1"/>
</dbReference>
<feature type="chain" id="PRO_5045287881" evidence="1">
    <location>
        <begin position="36"/>
        <end position="351"/>
    </location>
</feature>
<sequence length="351" mass="35384">MNRSLILTNRLLSGAIAATILAGSLVTGAAGAALAAPPPSSGRSTTVVPDPFVERIGGADRFAVSAAISAHTFEPMVPVVYIASGEVFPDALSASAAAGAEGGVVLLTKRDAIPTPVATELRRLKPQRIVVLGGSDTVAPEVETALRAFSTMVDRIAGADRFAVSARVSASVFGSHRPVAYIASGSVYPDALSGSAAAGRLGGPVLLVGKDAIPTLVADELRRLAPAKIVVLGGVNTISETVKAELQTMGTTSRIDGVDRFAVSAAISAGVFPPGVPTVYVASGAGYADALSGGAAAIANAGPVLLVTADTVPGAVAAELDRLKPRRIVVLGGPSSISDSTMEKLRTYLRR</sequence>
<dbReference type="EMBL" id="JANLCM010000001">
    <property type="protein sequence ID" value="MCS5717543.1"/>
    <property type="molecule type" value="Genomic_DNA"/>
</dbReference>
<evidence type="ECO:0000313" key="3">
    <source>
        <dbReference type="Proteomes" id="UP001165584"/>
    </source>
</evidence>
<organism evidence="2 3">
    <name type="scientific">Herbiconiux aconitum</name>
    <dbReference type="NCBI Taxonomy" id="2970913"/>
    <lineage>
        <taxon>Bacteria</taxon>
        <taxon>Bacillati</taxon>
        <taxon>Actinomycetota</taxon>
        <taxon>Actinomycetes</taxon>
        <taxon>Micrococcales</taxon>
        <taxon>Microbacteriaceae</taxon>
        <taxon>Herbiconiux</taxon>
    </lineage>
</organism>
<dbReference type="RefSeq" id="WP_259505898.1">
    <property type="nucleotide sequence ID" value="NZ_JANLCM010000001.1"/>
</dbReference>
<gene>
    <name evidence="2" type="ORF">N1027_05265</name>
</gene>
<dbReference type="InterPro" id="IPR051922">
    <property type="entry name" value="Bact_Sporulation_Assoc"/>
</dbReference>
<dbReference type="Pfam" id="PF04122">
    <property type="entry name" value="CW_binding_2"/>
    <property type="match status" value="3"/>
</dbReference>